<evidence type="ECO:0000256" key="4">
    <source>
        <dbReference type="ARBA" id="ARBA00022786"/>
    </source>
</evidence>
<dbReference type="Pfam" id="PF10275">
    <property type="entry name" value="Peptidase_C65"/>
    <property type="match status" value="1"/>
</dbReference>
<sequence>MADDASSSSACTGNLIENSTNQDELIMKQQREIEKEISESIPLVGDLEPLSSLEKEYNEDPVYLLKVKDLAAKYKSIRRTRPDGNCFFRAFSYAYLEHLLTDKQEFDKFYEIAKNSKEILVALGFPQFTVEDFYETFMEVVQRVGEQVGGSPEELCSIRDELHDKFNKQGYSDYIVVYLRLITSGQLQTQHDFYQNFIEGPRTVIEFCRQEVEPMYKESDHIHIIALSNALNAGIRVKYMDRGEGSQVIAHDFPDGVKPLVHLLYRPGHYDILYA</sequence>
<comment type="catalytic activity">
    <reaction evidence="1 7">
        <text>Thiol-dependent hydrolysis of ester, thioester, amide, peptide and isopeptide bonds formed by the C-terminal Gly of ubiquitin (a 76-residue protein attached to proteins as an intracellular targeting signal).</text>
        <dbReference type="EC" id="3.4.19.12"/>
    </reaction>
</comment>
<dbReference type="GO" id="GO:0071108">
    <property type="term" value="P:protein K48-linked deubiquitination"/>
    <property type="evidence" value="ECO:0007669"/>
    <property type="project" value="TreeGrafter"/>
</dbReference>
<dbReference type="EC" id="3.4.19.12" evidence="7"/>
<feature type="site" description="Interacts with free ubiquitin" evidence="9">
    <location>
        <position position="265"/>
    </location>
</feature>
<dbReference type="PIRSF" id="PIRSF013503">
    <property type="entry name" value="Ubiquitin_thioesterase_Otubain"/>
    <property type="match status" value="1"/>
</dbReference>
<feature type="domain" description="OTU" evidence="10">
    <location>
        <begin position="75"/>
        <end position="275"/>
    </location>
</feature>
<keyword evidence="3 7" id="KW-0645">Protease</keyword>
<evidence type="ECO:0000256" key="8">
    <source>
        <dbReference type="PIRSR" id="PIRSR013503-1"/>
    </source>
</evidence>
<dbReference type="EMBL" id="CAKXAJ010025532">
    <property type="protein sequence ID" value="CAH2240528.1"/>
    <property type="molecule type" value="Genomic_DNA"/>
</dbReference>
<dbReference type="AlphaFoldDB" id="A0A8S4RTN9"/>
<gene>
    <name evidence="11" type="primary">jg6443</name>
    <name evidence="11" type="ORF">PAEG_LOCUS17104</name>
</gene>
<feature type="site" description="Interacts with free ubiquitin" evidence="9">
    <location>
        <position position="225"/>
    </location>
</feature>
<dbReference type="Proteomes" id="UP000838756">
    <property type="component" value="Unassembled WGS sequence"/>
</dbReference>
<dbReference type="OrthoDB" id="18915at2759"/>
<dbReference type="GO" id="GO:0006508">
    <property type="term" value="P:proteolysis"/>
    <property type="evidence" value="ECO:0007669"/>
    <property type="project" value="UniProtKB-KW"/>
</dbReference>
<feature type="site" description="Interacts with free ubiquitin" evidence="9">
    <location>
        <position position="239"/>
    </location>
</feature>
<proteinExistence type="inferred from homology"/>
<keyword evidence="12" id="KW-1185">Reference proteome</keyword>
<evidence type="ECO:0000313" key="11">
    <source>
        <dbReference type="EMBL" id="CAH2240528.1"/>
    </source>
</evidence>
<dbReference type="GO" id="GO:0043130">
    <property type="term" value="F:ubiquitin binding"/>
    <property type="evidence" value="ECO:0007669"/>
    <property type="project" value="UniProtKB-UniRule"/>
</dbReference>
<evidence type="ECO:0000259" key="10">
    <source>
        <dbReference type="PROSITE" id="PS50802"/>
    </source>
</evidence>
<dbReference type="PANTHER" id="PTHR12931:SF15">
    <property type="entry name" value="UBIQUITIN THIOESTERASE OTUBAIN-LIKE"/>
    <property type="match status" value="1"/>
</dbReference>
<dbReference type="PANTHER" id="PTHR12931">
    <property type="entry name" value="UBIQUITIN THIOLESTERASE PROTEIN OTUB"/>
    <property type="match status" value="1"/>
</dbReference>
<accession>A0A8S4RTN9</accession>
<evidence type="ECO:0000256" key="3">
    <source>
        <dbReference type="ARBA" id="ARBA00022670"/>
    </source>
</evidence>
<dbReference type="InterPro" id="IPR019400">
    <property type="entry name" value="Peptidase_C65_otubain"/>
</dbReference>
<feature type="active site" evidence="8">
    <location>
        <position position="83"/>
    </location>
</feature>
<dbReference type="InterPro" id="IPR016615">
    <property type="entry name" value="Otubain"/>
</dbReference>
<dbReference type="FunFam" id="1.20.1300.20:FF:000001">
    <property type="entry name" value="Ubiquitin thioesterase OTUB1"/>
    <property type="match status" value="1"/>
</dbReference>
<comment type="caution">
    <text evidence="11">The sequence shown here is derived from an EMBL/GenBank/DDBJ whole genome shotgun (WGS) entry which is preliminary data.</text>
</comment>
<feature type="active site" evidence="8">
    <location>
        <position position="269"/>
    </location>
</feature>
<feature type="site" description="Interacts with free ubiquitin" evidence="9">
    <location>
        <position position="270"/>
    </location>
</feature>
<evidence type="ECO:0000256" key="2">
    <source>
        <dbReference type="ARBA" id="ARBA00006579"/>
    </source>
</evidence>
<dbReference type="InterPro" id="IPR003323">
    <property type="entry name" value="OTU_dom"/>
</dbReference>
<keyword evidence="4 7" id="KW-0833">Ubl conjugation pathway</keyword>
<evidence type="ECO:0000256" key="9">
    <source>
        <dbReference type="PIRSR" id="PIRSR013503-2"/>
    </source>
</evidence>
<keyword evidence="6 7" id="KW-0788">Thiol protease</keyword>
<dbReference type="PROSITE" id="PS50802">
    <property type="entry name" value="OTU"/>
    <property type="match status" value="1"/>
</dbReference>
<dbReference type="GO" id="GO:0005634">
    <property type="term" value="C:nucleus"/>
    <property type="evidence" value="ECO:0007669"/>
    <property type="project" value="TreeGrafter"/>
</dbReference>
<evidence type="ECO:0000256" key="1">
    <source>
        <dbReference type="ARBA" id="ARBA00000707"/>
    </source>
</evidence>
<dbReference type="CDD" id="cd22763">
    <property type="entry name" value="OTUB1"/>
    <property type="match status" value="1"/>
</dbReference>
<feature type="active site" description="Nucleophile" evidence="8">
    <location>
        <position position="86"/>
    </location>
</feature>
<evidence type="ECO:0000256" key="6">
    <source>
        <dbReference type="ARBA" id="ARBA00022807"/>
    </source>
</evidence>
<comment type="similarity">
    <text evidence="2 7">Belongs to the peptidase C65 family.</text>
</comment>
<evidence type="ECO:0000313" key="12">
    <source>
        <dbReference type="Proteomes" id="UP000838756"/>
    </source>
</evidence>
<dbReference type="InterPro" id="IPR042467">
    <property type="entry name" value="Peptidase_C65_otubain_sub2"/>
</dbReference>
<name>A0A8S4RTN9_9NEOP</name>
<dbReference type="Gene3D" id="1.20.1300.20">
    <property type="entry name" value="Peptidase C65 Otubain, subdomain 2"/>
    <property type="match status" value="1"/>
</dbReference>
<dbReference type="InterPro" id="IPR042468">
    <property type="entry name" value="Peptidase_C65_otubain_sub1"/>
</dbReference>
<dbReference type="GO" id="GO:0004843">
    <property type="term" value="F:cysteine-type deubiquitinase activity"/>
    <property type="evidence" value="ECO:0007669"/>
    <property type="project" value="UniProtKB-UniRule"/>
</dbReference>
<organism evidence="11 12">
    <name type="scientific">Pararge aegeria aegeria</name>
    <dbReference type="NCBI Taxonomy" id="348720"/>
    <lineage>
        <taxon>Eukaryota</taxon>
        <taxon>Metazoa</taxon>
        <taxon>Ecdysozoa</taxon>
        <taxon>Arthropoda</taxon>
        <taxon>Hexapoda</taxon>
        <taxon>Insecta</taxon>
        <taxon>Pterygota</taxon>
        <taxon>Neoptera</taxon>
        <taxon>Endopterygota</taxon>
        <taxon>Lepidoptera</taxon>
        <taxon>Glossata</taxon>
        <taxon>Ditrysia</taxon>
        <taxon>Papilionoidea</taxon>
        <taxon>Nymphalidae</taxon>
        <taxon>Satyrinae</taxon>
        <taxon>Satyrini</taxon>
        <taxon>Parargina</taxon>
        <taxon>Pararge</taxon>
    </lineage>
</organism>
<dbReference type="SUPFAM" id="SSF54001">
    <property type="entry name" value="Cysteine proteinases"/>
    <property type="match status" value="1"/>
</dbReference>
<reference evidence="11" key="1">
    <citation type="submission" date="2022-03" db="EMBL/GenBank/DDBJ databases">
        <authorList>
            <person name="Lindestad O."/>
        </authorList>
    </citation>
    <scope>NUCLEOTIDE SEQUENCE</scope>
</reference>
<evidence type="ECO:0000256" key="5">
    <source>
        <dbReference type="ARBA" id="ARBA00022801"/>
    </source>
</evidence>
<dbReference type="Gene3D" id="3.30.200.60">
    <property type="entry name" value="Peptidase C65 Otubain, subdomain 1"/>
    <property type="match status" value="1"/>
</dbReference>
<feature type="site" description="Interacts with free ubiquitin" evidence="9">
    <location>
        <position position="241"/>
    </location>
</feature>
<evidence type="ECO:0000256" key="7">
    <source>
        <dbReference type="PIRNR" id="PIRNR013503"/>
    </source>
</evidence>
<keyword evidence="5 7" id="KW-0378">Hydrolase</keyword>
<dbReference type="InterPro" id="IPR038765">
    <property type="entry name" value="Papain-like_cys_pep_sf"/>
</dbReference>
<protein>
    <recommendedName>
        <fullName evidence="7">Ubiquitin thioesterase</fullName>
        <ecNumber evidence="7">3.4.19.12</ecNumber>
    </recommendedName>
</protein>